<comment type="caution">
    <text evidence="2">The sequence shown here is derived from an EMBL/GenBank/DDBJ whole genome shotgun (WGS) entry which is preliminary data.</text>
</comment>
<name>A0A2N0I135_9SPHN</name>
<keyword evidence="1" id="KW-0732">Signal</keyword>
<protein>
    <recommendedName>
        <fullName evidence="4">Lipoprotein</fullName>
    </recommendedName>
</protein>
<evidence type="ECO:0008006" key="4">
    <source>
        <dbReference type="Google" id="ProtNLM"/>
    </source>
</evidence>
<reference evidence="2 3" key="1">
    <citation type="submission" date="2017-11" db="EMBL/GenBank/DDBJ databases">
        <title>Genomic Encyclopedia of Type Strains, Phase III (KMG-III): the genomes of soil and plant-associated and newly described type strains.</title>
        <authorList>
            <person name="Whitman W."/>
        </authorList>
    </citation>
    <scope>NUCLEOTIDE SEQUENCE [LARGE SCALE GENOMIC DNA]</scope>
    <source>
        <strain evidence="2 3">CGMCC 1.12274</strain>
    </source>
</reference>
<feature type="chain" id="PRO_5014987522" description="Lipoprotein" evidence="1">
    <location>
        <begin position="22"/>
        <end position="114"/>
    </location>
</feature>
<sequence length="114" mass="11613">MRGAACALPLLALVACGQADEAPVGEPITCALAGASEFTPDCRAERVMIGGRSGVVVHHPDGGFRRLAIAAGGQSIEPLDGADEARSALKGDRYEVIVGTDRYVIPVAGNAAAR</sequence>
<evidence type="ECO:0000313" key="2">
    <source>
        <dbReference type="EMBL" id="PKB24909.1"/>
    </source>
</evidence>
<dbReference type="AlphaFoldDB" id="A0A2N0I135"/>
<evidence type="ECO:0000313" key="3">
    <source>
        <dbReference type="Proteomes" id="UP000232587"/>
    </source>
</evidence>
<organism evidence="2 3">
    <name type="scientific">Novosphingobium kunmingense</name>
    <dbReference type="NCBI Taxonomy" id="1211806"/>
    <lineage>
        <taxon>Bacteria</taxon>
        <taxon>Pseudomonadati</taxon>
        <taxon>Pseudomonadota</taxon>
        <taxon>Alphaproteobacteria</taxon>
        <taxon>Sphingomonadales</taxon>
        <taxon>Sphingomonadaceae</taxon>
        <taxon>Novosphingobium</taxon>
    </lineage>
</organism>
<accession>A0A2N0I135</accession>
<keyword evidence="3" id="KW-1185">Reference proteome</keyword>
<gene>
    <name evidence="2" type="ORF">B0I00_0088</name>
</gene>
<dbReference type="Proteomes" id="UP000232587">
    <property type="component" value="Unassembled WGS sequence"/>
</dbReference>
<dbReference type="PROSITE" id="PS51257">
    <property type="entry name" value="PROKAR_LIPOPROTEIN"/>
    <property type="match status" value="1"/>
</dbReference>
<proteinExistence type="predicted"/>
<feature type="signal peptide" evidence="1">
    <location>
        <begin position="1"/>
        <end position="21"/>
    </location>
</feature>
<evidence type="ECO:0000256" key="1">
    <source>
        <dbReference type="SAM" id="SignalP"/>
    </source>
</evidence>
<dbReference type="EMBL" id="PHUF01000002">
    <property type="protein sequence ID" value="PKB24909.1"/>
    <property type="molecule type" value="Genomic_DNA"/>
</dbReference>
<dbReference type="OrthoDB" id="5402191at2"/>